<dbReference type="SUPFAM" id="SSF57850">
    <property type="entry name" value="RING/U-box"/>
    <property type="match status" value="1"/>
</dbReference>
<dbReference type="PANTHER" id="PTHR11685">
    <property type="entry name" value="RBR FAMILY RING FINGER AND IBR DOMAIN-CONTAINING"/>
    <property type="match status" value="1"/>
</dbReference>
<dbReference type="STRING" id="857342.A0A2T3BDD0"/>
<evidence type="ECO:0000256" key="2">
    <source>
        <dbReference type="ARBA" id="ARBA00022723"/>
    </source>
</evidence>
<reference evidence="9 10" key="1">
    <citation type="journal article" date="2018" name="New Phytol.">
        <title>Comparative genomics and transcriptomics depict ericoid mycorrhizal fungi as versatile saprotrophs and plant mutualists.</title>
        <authorList>
            <person name="Martino E."/>
            <person name="Morin E."/>
            <person name="Grelet G.A."/>
            <person name="Kuo A."/>
            <person name="Kohler A."/>
            <person name="Daghino S."/>
            <person name="Barry K.W."/>
            <person name="Cichocki N."/>
            <person name="Clum A."/>
            <person name="Dockter R.B."/>
            <person name="Hainaut M."/>
            <person name="Kuo R.C."/>
            <person name="LaButti K."/>
            <person name="Lindahl B.D."/>
            <person name="Lindquist E.A."/>
            <person name="Lipzen A."/>
            <person name="Khouja H.R."/>
            <person name="Magnuson J."/>
            <person name="Murat C."/>
            <person name="Ohm R.A."/>
            <person name="Singer S.W."/>
            <person name="Spatafora J.W."/>
            <person name="Wang M."/>
            <person name="Veneault-Fourrey C."/>
            <person name="Henrissat B."/>
            <person name="Grigoriev I.V."/>
            <person name="Martin F.M."/>
            <person name="Perotto S."/>
        </authorList>
    </citation>
    <scope>NUCLEOTIDE SEQUENCE [LARGE SCALE GENOMIC DNA]</scope>
    <source>
        <strain evidence="9 10">ATCC 22711</strain>
    </source>
</reference>
<protein>
    <recommendedName>
        <fullName evidence="8">RING-type domain-containing protein</fullName>
    </recommendedName>
</protein>
<organism evidence="9 10">
    <name type="scientific">Amorphotheca resinae ATCC 22711</name>
    <dbReference type="NCBI Taxonomy" id="857342"/>
    <lineage>
        <taxon>Eukaryota</taxon>
        <taxon>Fungi</taxon>
        <taxon>Dikarya</taxon>
        <taxon>Ascomycota</taxon>
        <taxon>Pezizomycotina</taxon>
        <taxon>Leotiomycetes</taxon>
        <taxon>Helotiales</taxon>
        <taxon>Amorphothecaceae</taxon>
        <taxon>Amorphotheca</taxon>
    </lineage>
</organism>
<keyword evidence="5" id="KW-0833">Ubl conjugation pathway</keyword>
<evidence type="ECO:0000256" key="1">
    <source>
        <dbReference type="ARBA" id="ARBA00022679"/>
    </source>
</evidence>
<evidence type="ECO:0000313" key="10">
    <source>
        <dbReference type="Proteomes" id="UP000241818"/>
    </source>
</evidence>
<keyword evidence="10" id="KW-1185">Reference proteome</keyword>
<keyword evidence="1" id="KW-0808">Transferase</keyword>
<dbReference type="InParanoid" id="A0A2T3BDD0"/>
<dbReference type="InterPro" id="IPR031127">
    <property type="entry name" value="E3_UB_ligase_RBR"/>
</dbReference>
<sequence>MSANLTLARRAGLQHPQKKCRVCFEDSFEDDPENWFIYECSFCQLGVFCAKCLKQWFIEACKNESNMPPSCCRIVPIYAVSAVLQTSEIELYKAKFEEWNTTDRLYCPVPTCSTFIAPRLFWSELKEIPEEDKSPSTRAPEEGAEYDNNGTRVWLPGDPIHHYQFEVAGVWDALPYQTRLTLPKVMQPEVNCPTCGILICTTCHYLKHPGDCSTTDLDPELEAQLNTGEVKRCPKCRIAVQKIDGCLHMRCKCSAEFCWNCLRPYNVCNRECEARAFEARIANGNLDIFEIFGDDEGEDEINDNGYEVDSARSTEGSQQHDGHETGDQPLEEHRHIQHDLRRMLSTDGDFDETRRCLVCVKRMKPAEPLQYEPTVHGEGDNLPASELPLLWPTDTNGEPVWQCGGGHFQCYSCPRLPPSDRVGDETRIYKCDCNIACGNCMDDMKPGDIDVAFKCACGFIVCGECKDAELE</sequence>
<dbReference type="OrthoDB" id="10009520at2759"/>
<dbReference type="AlphaFoldDB" id="A0A2T3BDD0"/>
<feature type="domain" description="RING-type" evidence="8">
    <location>
        <begin position="16"/>
        <end position="276"/>
    </location>
</feature>
<dbReference type="GO" id="GO:0016567">
    <property type="term" value="P:protein ubiquitination"/>
    <property type="evidence" value="ECO:0007669"/>
    <property type="project" value="InterPro"/>
</dbReference>
<dbReference type="Proteomes" id="UP000241818">
    <property type="component" value="Unassembled WGS sequence"/>
</dbReference>
<dbReference type="InterPro" id="IPR044066">
    <property type="entry name" value="TRIAD_supradom"/>
</dbReference>
<dbReference type="EMBL" id="KZ679006">
    <property type="protein sequence ID" value="PSS27343.1"/>
    <property type="molecule type" value="Genomic_DNA"/>
</dbReference>
<dbReference type="GeneID" id="36575300"/>
<keyword evidence="3" id="KW-0677">Repeat</keyword>
<feature type="compositionally biased region" description="Basic and acidic residues" evidence="7">
    <location>
        <begin position="318"/>
        <end position="328"/>
    </location>
</feature>
<gene>
    <name evidence="9" type="ORF">M430DRAFT_38125</name>
</gene>
<accession>A0A2T3BDD0</accession>
<evidence type="ECO:0000256" key="5">
    <source>
        <dbReference type="ARBA" id="ARBA00022786"/>
    </source>
</evidence>
<dbReference type="GO" id="GO:0004842">
    <property type="term" value="F:ubiquitin-protein transferase activity"/>
    <property type="evidence" value="ECO:0007669"/>
    <property type="project" value="InterPro"/>
</dbReference>
<evidence type="ECO:0000256" key="7">
    <source>
        <dbReference type="SAM" id="MobiDB-lite"/>
    </source>
</evidence>
<dbReference type="GO" id="GO:0008270">
    <property type="term" value="F:zinc ion binding"/>
    <property type="evidence" value="ECO:0007669"/>
    <property type="project" value="UniProtKB-KW"/>
</dbReference>
<dbReference type="CDD" id="cd20336">
    <property type="entry name" value="Rcat_RBR"/>
    <property type="match status" value="1"/>
</dbReference>
<dbReference type="RefSeq" id="XP_024724868.1">
    <property type="nucleotide sequence ID" value="XM_024867219.1"/>
</dbReference>
<dbReference type="PROSITE" id="PS51873">
    <property type="entry name" value="TRIAD"/>
    <property type="match status" value="1"/>
</dbReference>
<evidence type="ECO:0000256" key="3">
    <source>
        <dbReference type="ARBA" id="ARBA00022737"/>
    </source>
</evidence>
<name>A0A2T3BDD0_AMORE</name>
<keyword evidence="4" id="KW-0863">Zinc-finger</keyword>
<keyword evidence="6" id="KW-0862">Zinc</keyword>
<feature type="region of interest" description="Disordered" evidence="7">
    <location>
        <begin position="299"/>
        <end position="328"/>
    </location>
</feature>
<dbReference type="Pfam" id="PF22191">
    <property type="entry name" value="IBR_1"/>
    <property type="match status" value="1"/>
</dbReference>
<evidence type="ECO:0000256" key="4">
    <source>
        <dbReference type="ARBA" id="ARBA00022771"/>
    </source>
</evidence>
<keyword evidence="2" id="KW-0479">Metal-binding</keyword>
<proteinExistence type="predicted"/>
<dbReference type="Gene3D" id="1.20.120.1750">
    <property type="match status" value="1"/>
</dbReference>
<evidence type="ECO:0000313" key="9">
    <source>
        <dbReference type="EMBL" id="PSS27343.1"/>
    </source>
</evidence>
<evidence type="ECO:0000256" key="6">
    <source>
        <dbReference type="ARBA" id="ARBA00022833"/>
    </source>
</evidence>
<evidence type="ECO:0000259" key="8">
    <source>
        <dbReference type="PROSITE" id="PS51873"/>
    </source>
</evidence>